<organism evidence="1 2">
    <name type="scientific">Strongylocentrotus purpuratus</name>
    <name type="common">Purple sea urchin</name>
    <dbReference type="NCBI Taxonomy" id="7668"/>
    <lineage>
        <taxon>Eukaryota</taxon>
        <taxon>Metazoa</taxon>
        <taxon>Echinodermata</taxon>
        <taxon>Eleutherozoa</taxon>
        <taxon>Echinozoa</taxon>
        <taxon>Echinoidea</taxon>
        <taxon>Euechinoidea</taxon>
        <taxon>Echinacea</taxon>
        <taxon>Camarodonta</taxon>
        <taxon>Echinidea</taxon>
        <taxon>Strongylocentrotidae</taxon>
        <taxon>Strongylocentrotus</taxon>
    </lineage>
</organism>
<dbReference type="EnsemblMetazoa" id="XM_030978870">
    <property type="protein sequence ID" value="XP_030834730"/>
    <property type="gene ID" value="LOC105443462"/>
</dbReference>
<sequence length="192" mass="21459">MTPRRLHSILSLPRLQSLTLGGIRRVDMDDGEIETLTRQTSSVEELSVDGKDVISLWNLGLHTSCPRVKKLELNYPQEENVSSGIISMACSPFHHLTQLHITGKTTLNDPVSFCDAVKTSCPLLTNLCLWLIALNNDKATEIIQLMKTHPHLTSIWLYQCFTNADLDPLISEVNSEGKVTVTVTHGPEIDEW</sequence>
<dbReference type="Proteomes" id="UP000007110">
    <property type="component" value="Unassembled WGS sequence"/>
</dbReference>
<evidence type="ECO:0000313" key="1">
    <source>
        <dbReference type="EnsemblMetazoa" id="XP_030834730"/>
    </source>
</evidence>
<dbReference type="AlphaFoldDB" id="A0A7M7NCL9"/>
<reference evidence="1" key="2">
    <citation type="submission" date="2021-01" db="UniProtKB">
        <authorList>
            <consortium name="EnsemblMetazoa"/>
        </authorList>
    </citation>
    <scope>IDENTIFICATION</scope>
</reference>
<dbReference type="GeneID" id="105443462"/>
<dbReference type="KEGG" id="spu:105443462"/>
<dbReference type="SUPFAM" id="SSF52047">
    <property type="entry name" value="RNI-like"/>
    <property type="match status" value="1"/>
</dbReference>
<keyword evidence="2" id="KW-1185">Reference proteome</keyword>
<name>A0A7M7NCL9_STRPU</name>
<reference evidence="2" key="1">
    <citation type="submission" date="2015-02" db="EMBL/GenBank/DDBJ databases">
        <title>Genome sequencing for Strongylocentrotus purpuratus.</title>
        <authorList>
            <person name="Murali S."/>
            <person name="Liu Y."/>
            <person name="Vee V."/>
            <person name="English A."/>
            <person name="Wang M."/>
            <person name="Skinner E."/>
            <person name="Han Y."/>
            <person name="Muzny D.M."/>
            <person name="Worley K.C."/>
            <person name="Gibbs R.A."/>
        </authorList>
    </citation>
    <scope>NUCLEOTIDE SEQUENCE</scope>
</reference>
<protein>
    <submittedName>
        <fullName evidence="1">Uncharacterized protein</fullName>
    </submittedName>
</protein>
<evidence type="ECO:0000313" key="2">
    <source>
        <dbReference type="Proteomes" id="UP000007110"/>
    </source>
</evidence>
<dbReference type="RefSeq" id="XP_030834730.1">
    <property type="nucleotide sequence ID" value="XM_030978870.1"/>
</dbReference>
<dbReference type="InParanoid" id="A0A7M7NCL9"/>
<dbReference type="InterPro" id="IPR032675">
    <property type="entry name" value="LRR_dom_sf"/>
</dbReference>
<dbReference type="PANTHER" id="PTHR24407:SF14">
    <property type="entry name" value="SIR2-LIKE DOMAIN-CONTAINING PROTEIN"/>
    <property type="match status" value="1"/>
</dbReference>
<dbReference type="Gene3D" id="3.80.10.10">
    <property type="entry name" value="Ribonuclease Inhibitor"/>
    <property type="match status" value="1"/>
</dbReference>
<dbReference type="PANTHER" id="PTHR24407">
    <property type="entry name" value="PROTEIN KINASE DOMAIN-CONTAINING PROTEIN"/>
    <property type="match status" value="1"/>
</dbReference>
<proteinExistence type="predicted"/>
<accession>A0A7M7NCL9</accession>